<evidence type="ECO:0000313" key="2">
    <source>
        <dbReference type="Proteomes" id="UP001221898"/>
    </source>
</evidence>
<evidence type="ECO:0000313" key="1">
    <source>
        <dbReference type="EMBL" id="KAJ8409366.1"/>
    </source>
</evidence>
<dbReference type="AlphaFoldDB" id="A0AAD7SV74"/>
<protein>
    <submittedName>
        <fullName evidence="1">Uncharacterized protein</fullName>
    </submittedName>
</protein>
<sequence length="109" mass="11478">MRLVFSGGDRAAVSRIRIGHGSGRKAGGQTDGRTEAAIAVAISMWLLPWRGLSAGVPASYGAWVSLACVNFPCQCRLVTDMAGTSEIPVPQLCASGRARPRSLRGRRPA</sequence>
<name>A0AAD7SV74_9TELE</name>
<dbReference type="Proteomes" id="UP001221898">
    <property type="component" value="Unassembled WGS sequence"/>
</dbReference>
<reference evidence="1" key="1">
    <citation type="journal article" date="2023" name="Science">
        <title>Genome structures resolve the early diversification of teleost fishes.</title>
        <authorList>
            <person name="Parey E."/>
            <person name="Louis A."/>
            <person name="Montfort J."/>
            <person name="Bouchez O."/>
            <person name="Roques C."/>
            <person name="Iampietro C."/>
            <person name="Lluch J."/>
            <person name="Castinel A."/>
            <person name="Donnadieu C."/>
            <person name="Desvignes T."/>
            <person name="Floi Bucao C."/>
            <person name="Jouanno E."/>
            <person name="Wen M."/>
            <person name="Mejri S."/>
            <person name="Dirks R."/>
            <person name="Jansen H."/>
            <person name="Henkel C."/>
            <person name="Chen W.J."/>
            <person name="Zahm M."/>
            <person name="Cabau C."/>
            <person name="Klopp C."/>
            <person name="Thompson A.W."/>
            <person name="Robinson-Rechavi M."/>
            <person name="Braasch I."/>
            <person name="Lecointre G."/>
            <person name="Bobe J."/>
            <person name="Postlethwait J.H."/>
            <person name="Berthelot C."/>
            <person name="Roest Crollius H."/>
            <person name="Guiguen Y."/>
        </authorList>
    </citation>
    <scope>NUCLEOTIDE SEQUENCE</scope>
    <source>
        <strain evidence="1">NC1722</strain>
    </source>
</reference>
<organism evidence="1 2">
    <name type="scientific">Aldrovandia affinis</name>
    <dbReference type="NCBI Taxonomy" id="143900"/>
    <lineage>
        <taxon>Eukaryota</taxon>
        <taxon>Metazoa</taxon>
        <taxon>Chordata</taxon>
        <taxon>Craniata</taxon>
        <taxon>Vertebrata</taxon>
        <taxon>Euteleostomi</taxon>
        <taxon>Actinopterygii</taxon>
        <taxon>Neopterygii</taxon>
        <taxon>Teleostei</taxon>
        <taxon>Notacanthiformes</taxon>
        <taxon>Halosauridae</taxon>
        <taxon>Aldrovandia</taxon>
    </lineage>
</organism>
<proteinExistence type="predicted"/>
<keyword evidence="2" id="KW-1185">Reference proteome</keyword>
<comment type="caution">
    <text evidence="1">The sequence shown here is derived from an EMBL/GenBank/DDBJ whole genome shotgun (WGS) entry which is preliminary data.</text>
</comment>
<gene>
    <name evidence="1" type="ORF">AAFF_G00235640</name>
</gene>
<accession>A0AAD7SV74</accession>
<dbReference type="EMBL" id="JAINUG010000031">
    <property type="protein sequence ID" value="KAJ8409366.1"/>
    <property type="molecule type" value="Genomic_DNA"/>
</dbReference>